<evidence type="ECO:0000256" key="1">
    <source>
        <dbReference type="ARBA" id="ARBA00023157"/>
    </source>
</evidence>
<dbReference type="InterPro" id="IPR016186">
    <property type="entry name" value="C-type_lectin-like/link_sf"/>
</dbReference>
<gene>
    <name evidence="5" type="primary">LOC101893298</name>
</gene>
<dbReference type="AlphaFoldDB" id="A0A9J7CMY6"/>
<sequence length="441" mass="51021">MIRTILLGIALAIQLYCVAGSRFVKTGDGEVFYIEPANKFTWYQALSDCVRLNMALVAVDSEGKRQRLANLISPEDGASHLWTGGHDNTNSRKFEWISNSQLFDYTNWFKGEPNDKKERCVEMIYPNLNWNDAPCDVQRGYVCEEIPAVAEKRREIILLKEVYENRMDRSAIEVEEYMSKHIKDIKEDINHWGKNLDEKLSQLLDAGGWSRNYPSYGNTGQPWWETTTNSAETVEMESTTTELPPRYDGYRWYSSHSFFQGPADVTAETSYIDETTETITDESPRYDGYRWPPPLSFYQAPEDETTDTSHIDETTEAITDESPTMQPFIRFRGSHWPYRSYHTNAADTPKISNINEYPSMANTQLSSSNNEYQKSYFQMYRNSLHTPETRMPPATNSLTLANVKQLTDSLKETNEKLNILLHKLGENQNIQKPSKIFYNFY</sequence>
<dbReference type="InterPro" id="IPR016187">
    <property type="entry name" value="CTDL_fold"/>
</dbReference>
<evidence type="ECO:0000259" key="3">
    <source>
        <dbReference type="PROSITE" id="PS50041"/>
    </source>
</evidence>
<dbReference type="PROSITE" id="PS00615">
    <property type="entry name" value="C_TYPE_LECTIN_1"/>
    <property type="match status" value="1"/>
</dbReference>
<feature type="domain" description="C-type lectin" evidence="3">
    <location>
        <begin position="27"/>
        <end position="144"/>
    </location>
</feature>
<dbReference type="InterPro" id="IPR018378">
    <property type="entry name" value="C-type_lectin_CS"/>
</dbReference>
<keyword evidence="4" id="KW-1185">Reference proteome</keyword>
<dbReference type="Gene3D" id="3.10.100.10">
    <property type="entry name" value="Mannose-Binding Protein A, subunit A"/>
    <property type="match status" value="1"/>
</dbReference>
<dbReference type="Pfam" id="PF00059">
    <property type="entry name" value="Lectin_C"/>
    <property type="match status" value="1"/>
</dbReference>
<proteinExistence type="predicted"/>
<dbReference type="CDD" id="cd00037">
    <property type="entry name" value="CLECT"/>
    <property type="match status" value="1"/>
</dbReference>
<dbReference type="RefSeq" id="XP_005178146.3">
    <property type="nucleotide sequence ID" value="XM_005178089.4"/>
</dbReference>
<name>A0A9J7CMY6_MUSDO</name>
<dbReference type="GeneID" id="101893298"/>
<feature type="signal peptide" evidence="2">
    <location>
        <begin position="1"/>
        <end position="20"/>
    </location>
</feature>
<reference evidence="5" key="1">
    <citation type="submission" date="2025-08" db="UniProtKB">
        <authorList>
            <consortium name="RefSeq"/>
        </authorList>
    </citation>
    <scope>IDENTIFICATION</scope>
    <source>
        <strain evidence="5">Aabys</strain>
        <tissue evidence="5">Whole body</tissue>
    </source>
</reference>
<feature type="chain" id="PRO_5039942074" evidence="2">
    <location>
        <begin position="21"/>
        <end position="441"/>
    </location>
</feature>
<evidence type="ECO:0000313" key="5">
    <source>
        <dbReference type="RefSeq" id="XP_005178146.3"/>
    </source>
</evidence>
<keyword evidence="1" id="KW-1015">Disulfide bond</keyword>
<dbReference type="PROSITE" id="PS50041">
    <property type="entry name" value="C_TYPE_LECTIN_2"/>
    <property type="match status" value="1"/>
</dbReference>
<dbReference type="SMART" id="SM00034">
    <property type="entry name" value="CLECT"/>
    <property type="match status" value="1"/>
</dbReference>
<evidence type="ECO:0000313" key="4">
    <source>
        <dbReference type="Proteomes" id="UP001652621"/>
    </source>
</evidence>
<dbReference type="KEGG" id="mde:101893298"/>
<organism evidence="4 5">
    <name type="scientific">Musca domestica</name>
    <name type="common">House fly</name>
    <dbReference type="NCBI Taxonomy" id="7370"/>
    <lineage>
        <taxon>Eukaryota</taxon>
        <taxon>Metazoa</taxon>
        <taxon>Ecdysozoa</taxon>
        <taxon>Arthropoda</taxon>
        <taxon>Hexapoda</taxon>
        <taxon>Insecta</taxon>
        <taxon>Pterygota</taxon>
        <taxon>Neoptera</taxon>
        <taxon>Endopterygota</taxon>
        <taxon>Diptera</taxon>
        <taxon>Brachycera</taxon>
        <taxon>Muscomorpha</taxon>
        <taxon>Muscoidea</taxon>
        <taxon>Muscidae</taxon>
        <taxon>Musca</taxon>
    </lineage>
</organism>
<dbReference type="PANTHER" id="PTHR22803">
    <property type="entry name" value="MANNOSE, PHOSPHOLIPASE, LECTIN RECEPTOR RELATED"/>
    <property type="match status" value="1"/>
</dbReference>
<dbReference type="OrthoDB" id="538816at2759"/>
<dbReference type="InterPro" id="IPR050111">
    <property type="entry name" value="C-type_lectin/snaclec_domain"/>
</dbReference>
<keyword evidence="2" id="KW-0732">Signal</keyword>
<dbReference type="SUPFAM" id="SSF56436">
    <property type="entry name" value="C-type lectin-like"/>
    <property type="match status" value="1"/>
</dbReference>
<dbReference type="InterPro" id="IPR001304">
    <property type="entry name" value="C-type_lectin-like"/>
</dbReference>
<dbReference type="Proteomes" id="UP001652621">
    <property type="component" value="Unplaced"/>
</dbReference>
<dbReference type="VEuPathDB" id="VectorBase:MDOMA2_011626"/>
<evidence type="ECO:0000256" key="2">
    <source>
        <dbReference type="SAM" id="SignalP"/>
    </source>
</evidence>
<protein>
    <submittedName>
        <fullName evidence="5">Uncharacterized protein LOC101893298</fullName>
    </submittedName>
</protein>
<accession>A0A9J7CMY6</accession>